<reference evidence="6 7" key="1">
    <citation type="submission" date="2018-05" db="EMBL/GenBank/DDBJ databases">
        <title>The draft genome of strain NS-104.</title>
        <authorList>
            <person name="Hang P."/>
            <person name="Jiang J."/>
        </authorList>
    </citation>
    <scope>NUCLEOTIDE SEQUENCE [LARGE SCALE GENOMIC DNA]</scope>
    <source>
        <strain evidence="6 7">NS-104</strain>
    </source>
</reference>
<dbReference type="PANTHER" id="PTHR30036">
    <property type="entry name" value="D-XYLOSE-BINDING PERIPLASMIC PROTEIN"/>
    <property type="match status" value="1"/>
</dbReference>
<dbReference type="PANTHER" id="PTHR30036:SF1">
    <property type="entry name" value="D-XYLOSE-BINDING PERIPLASMIC PROTEIN"/>
    <property type="match status" value="1"/>
</dbReference>
<dbReference type="GO" id="GO:0030288">
    <property type="term" value="C:outer membrane-bounded periplasmic space"/>
    <property type="evidence" value="ECO:0007669"/>
    <property type="project" value="TreeGrafter"/>
</dbReference>
<dbReference type="GO" id="GO:0030246">
    <property type="term" value="F:carbohydrate binding"/>
    <property type="evidence" value="ECO:0007669"/>
    <property type="project" value="TreeGrafter"/>
</dbReference>
<comment type="subcellular location">
    <subcellularLocation>
        <location evidence="1">Periplasm</location>
    </subcellularLocation>
</comment>
<comment type="similarity">
    <text evidence="2">Belongs to the bacterial solute-binding protein 2 family.</text>
</comment>
<evidence type="ECO:0000259" key="5">
    <source>
        <dbReference type="Pfam" id="PF13407"/>
    </source>
</evidence>
<dbReference type="Proteomes" id="UP000245252">
    <property type="component" value="Unassembled WGS sequence"/>
</dbReference>
<gene>
    <name evidence="6" type="ORF">DEM27_25555</name>
</gene>
<feature type="signal peptide" evidence="4">
    <location>
        <begin position="1"/>
        <end position="23"/>
    </location>
</feature>
<keyword evidence="7" id="KW-1185">Reference proteome</keyword>
<name>A0A2U2DJX6_9HYPH</name>
<feature type="domain" description="Periplasmic binding protein" evidence="5">
    <location>
        <begin position="33"/>
        <end position="295"/>
    </location>
</feature>
<proteinExistence type="inferred from homology"/>
<dbReference type="Gene3D" id="3.40.50.2300">
    <property type="match status" value="2"/>
</dbReference>
<sequence>MKRTISAALLSAVALFGTVPAMAAEPSGTVYLLVPNVTTNRWAKFDIPNMTEAMKKYAPGIELQVLNANDDMQQQVSQAESALASGALGIILVSVDPPRSASILAKAEADGVPVVTYAHDPGPGPVSYHVSVPFSDIGEAQGKYLSEHLPEHRPVRLAYMLGDPKFAFYGEQMKGFDKYLKPLIDNGTVEIVCQADALLYLAANAQKNMEQCLTKTNNEVDGAVVMNDDTGGGVIAALSAQDMVGKVKVYGGYDATLEGVQRVLLGWQAADMAPPYKGMADAAVQLIVSKIKGEEAPEGVVNGTWPNNFTEGGVPARLEPNVFITPETVQASVIDAGLFTKEELCGGIGKDAEFCKN</sequence>
<feature type="chain" id="PRO_5015675324" description="Periplasmic binding protein domain-containing protein" evidence="4">
    <location>
        <begin position="24"/>
        <end position="357"/>
    </location>
</feature>
<accession>A0A2U2DJX6</accession>
<dbReference type="AlphaFoldDB" id="A0A2U2DJX6"/>
<evidence type="ECO:0000256" key="1">
    <source>
        <dbReference type="ARBA" id="ARBA00004418"/>
    </source>
</evidence>
<evidence type="ECO:0000256" key="3">
    <source>
        <dbReference type="ARBA" id="ARBA00022729"/>
    </source>
</evidence>
<keyword evidence="3 4" id="KW-0732">Signal</keyword>
<evidence type="ECO:0000313" key="7">
    <source>
        <dbReference type="Proteomes" id="UP000245252"/>
    </source>
</evidence>
<dbReference type="SUPFAM" id="SSF53822">
    <property type="entry name" value="Periplasmic binding protein-like I"/>
    <property type="match status" value="1"/>
</dbReference>
<protein>
    <recommendedName>
        <fullName evidence="5">Periplasmic binding protein domain-containing protein</fullName>
    </recommendedName>
</protein>
<dbReference type="OrthoDB" id="9769193at2"/>
<dbReference type="InterPro" id="IPR050555">
    <property type="entry name" value="Bact_Solute-Bind_Prot2"/>
</dbReference>
<comment type="caution">
    <text evidence="6">The sequence shown here is derived from an EMBL/GenBank/DDBJ whole genome shotgun (WGS) entry which is preliminary data.</text>
</comment>
<organism evidence="6 7">
    <name type="scientific">Metarhizobium album</name>
    <dbReference type="NCBI Taxonomy" id="2182425"/>
    <lineage>
        <taxon>Bacteria</taxon>
        <taxon>Pseudomonadati</taxon>
        <taxon>Pseudomonadota</taxon>
        <taxon>Alphaproteobacteria</taxon>
        <taxon>Hyphomicrobiales</taxon>
        <taxon>Rhizobiaceae</taxon>
        <taxon>Metarhizobium</taxon>
    </lineage>
</organism>
<evidence type="ECO:0000256" key="2">
    <source>
        <dbReference type="ARBA" id="ARBA00007639"/>
    </source>
</evidence>
<dbReference type="EMBL" id="QFBC01000015">
    <property type="protein sequence ID" value="PWE53598.1"/>
    <property type="molecule type" value="Genomic_DNA"/>
</dbReference>
<evidence type="ECO:0000256" key="4">
    <source>
        <dbReference type="SAM" id="SignalP"/>
    </source>
</evidence>
<dbReference type="Pfam" id="PF13407">
    <property type="entry name" value="Peripla_BP_4"/>
    <property type="match status" value="1"/>
</dbReference>
<dbReference type="RefSeq" id="WP_109461069.1">
    <property type="nucleotide sequence ID" value="NZ_QFBC01000015.1"/>
</dbReference>
<dbReference type="InterPro" id="IPR028082">
    <property type="entry name" value="Peripla_BP_I"/>
</dbReference>
<dbReference type="InterPro" id="IPR025997">
    <property type="entry name" value="SBP_2_dom"/>
</dbReference>
<evidence type="ECO:0000313" key="6">
    <source>
        <dbReference type="EMBL" id="PWE53598.1"/>
    </source>
</evidence>